<evidence type="ECO:0000256" key="1">
    <source>
        <dbReference type="SAM" id="MobiDB-lite"/>
    </source>
</evidence>
<evidence type="ECO:0000313" key="2">
    <source>
        <dbReference type="EMBL" id="HJC70501.1"/>
    </source>
</evidence>
<reference evidence="2" key="2">
    <citation type="submission" date="2021-04" db="EMBL/GenBank/DDBJ databases">
        <authorList>
            <person name="Gilroy R."/>
        </authorList>
    </citation>
    <scope>NUCLEOTIDE SEQUENCE</scope>
    <source>
        <strain evidence="2">CHK130-7132</strain>
    </source>
</reference>
<accession>A0A9D2Q1A9</accession>
<feature type="compositionally biased region" description="Gly residues" evidence="1">
    <location>
        <begin position="82"/>
        <end position="92"/>
    </location>
</feature>
<gene>
    <name evidence="2" type="ORF">H9932_12620</name>
</gene>
<comment type="caution">
    <text evidence="2">The sequence shown here is derived from an EMBL/GenBank/DDBJ whole genome shotgun (WGS) entry which is preliminary data.</text>
</comment>
<evidence type="ECO:0000313" key="3">
    <source>
        <dbReference type="Proteomes" id="UP000823854"/>
    </source>
</evidence>
<name>A0A9D2Q1A9_9MICO</name>
<dbReference type="InterPro" id="IPR019933">
    <property type="entry name" value="DivIVA_domain"/>
</dbReference>
<dbReference type="Gene3D" id="6.10.250.660">
    <property type="match status" value="1"/>
</dbReference>
<protein>
    <submittedName>
        <fullName evidence="2">DivIVA domain-containing protein</fullName>
    </submittedName>
</protein>
<feature type="region of interest" description="Disordered" evidence="1">
    <location>
        <begin position="76"/>
        <end position="116"/>
    </location>
</feature>
<dbReference type="Proteomes" id="UP000823854">
    <property type="component" value="Unassembled WGS sequence"/>
</dbReference>
<dbReference type="NCBIfam" id="TIGR03544">
    <property type="entry name" value="DivI1A_domain"/>
    <property type="match status" value="2"/>
</dbReference>
<proteinExistence type="predicted"/>
<dbReference type="EMBL" id="DWWC01000262">
    <property type="protein sequence ID" value="HJC70501.1"/>
    <property type="molecule type" value="Genomic_DNA"/>
</dbReference>
<reference evidence="2" key="1">
    <citation type="journal article" date="2021" name="PeerJ">
        <title>Extensive microbial diversity within the chicken gut microbiome revealed by metagenomics and culture.</title>
        <authorList>
            <person name="Gilroy R."/>
            <person name="Ravi A."/>
            <person name="Getino M."/>
            <person name="Pursley I."/>
            <person name="Horton D.L."/>
            <person name="Alikhan N.F."/>
            <person name="Baker D."/>
            <person name="Gharbi K."/>
            <person name="Hall N."/>
            <person name="Watson M."/>
            <person name="Adriaenssens E.M."/>
            <person name="Foster-Nyarko E."/>
            <person name="Jarju S."/>
            <person name="Secka A."/>
            <person name="Antonio M."/>
            <person name="Oren A."/>
            <person name="Chaudhuri R.R."/>
            <person name="La Ragione R."/>
            <person name="Hildebrand F."/>
            <person name="Pallen M.J."/>
        </authorList>
    </citation>
    <scope>NUCLEOTIDE SEQUENCE</scope>
    <source>
        <strain evidence="2">CHK130-7132</strain>
    </source>
</reference>
<dbReference type="AlphaFoldDB" id="A0A9D2Q1A9"/>
<sequence>MDIAFTPTRFSDGYAMDQVDDFLDRCEHALATGDGSVNAQDVAGMRFAQTRFTPGYAIDEVDAFLDDVLVPRFHELERSAGGPAGEGRGTGTGPASAPHPAEQRPGLLSRLLRRSR</sequence>
<organism evidence="2 3">
    <name type="scientific">Candidatus Brachybacterium intestinipullorum</name>
    <dbReference type="NCBI Taxonomy" id="2838512"/>
    <lineage>
        <taxon>Bacteria</taxon>
        <taxon>Bacillati</taxon>
        <taxon>Actinomycetota</taxon>
        <taxon>Actinomycetes</taxon>
        <taxon>Micrococcales</taxon>
        <taxon>Dermabacteraceae</taxon>
        <taxon>Brachybacterium</taxon>
    </lineage>
</organism>